<accession>A0A4D5S4U1</accession>
<protein>
    <submittedName>
        <fullName evidence="2">Putative secreted protein</fullName>
    </submittedName>
</protein>
<evidence type="ECO:0000313" key="2">
    <source>
        <dbReference type="EMBL" id="MOY44672.1"/>
    </source>
</evidence>
<feature type="signal peptide" evidence="1">
    <location>
        <begin position="1"/>
        <end position="22"/>
    </location>
</feature>
<reference evidence="2" key="1">
    <citation type="submission" date="2019-04" db="EMBL/GenBank/DDBJ databases">
        <title>An insight into the mialome of Ixodes scapularis.</title>
        <authorList>
            <person name="Ribeiro J.M."/>
            <person name="Mather T.N."/>
            <person name="Karim S."/>
        </authorList>
    </citation>
    <scope>NUCLEOTIDE SEQUENCE</scope>
</reference>
<dbReference type="VEuPathDB" id="VectorBase:ISCW010232"/>
<dbReference type="EMBL" id="GHJT01010701">
    <property type="protein sequence ID" value="MOY44672.1"/>
    <property type="molecule type" value="Transcribed_RNA"/>
</dbReference>
<proteinExistence type="predicted"/>
<keyword evidence="1" id="KW-0732">Signal</keyword>
<sequence>MNSLSFVYHFFFFLFYRSSLYADNILPPRAFIFQPRGTNSFVRVTWNSSLGGKSKDHPPHFSARVLTTETLFNGQRDENVRAANNVGWFSLMEECFSAFITYLLQFHFDFLVKFKFRGTNFRDEKKSIDFTRPARKPLLKCFFLFVTWFPPSRGKTKSSLWLTSFCSIGLPGSHSSSPLGNLIYLN</sequence>
<dbReference type="AlphaFoldDB" id="A0A4D5S4U1"/>
<feature type="chain" id="PRO_5020029466" evidence="1">
    <location>
        <begin position="23"/>
        <end position="186"/>
    </location>
</feature>
<evidence type="ECO:0000256" key="1">
    <source>
        <dbReference type="SAM" id="SignalP"/>
    </source>
</evidence>
<name>A0A4D5S4U1_IXOSC</name>
<organism evidence="2">
    <name type="scientific">Ixodes scapularis</name>
    <name type="common">Black-legged tick</name>
    <name type="synonym">Deer tick</name>
    <dbReference type="NCBI Taxonomy" id="6945"/>
    <lineage>
        <taxon>Eukaryota</taxon>
        <taxon>Metazoa</taxon>
        <taxon>Ecdysozoa</taxon>
        <taxon>Arthropoda</taxon>
        <taxon>Chelicerata</taxon>
        <taxon>Arachnida</taxon>
        <taxon>Acari</taxon>
        <taxon>Parasitiformes</taxon>
        <taxon>Ixodida</taxon>
        <taxon>Ixodoidea</taxon>
        <taxon>Ixodidae</taxon>
        <taxon>Ixodinae</taxon>
        <taxon>Ixodes</taxon>
    </lineage>
</organism>
<dbReference type="VEuPathDB" id="VectorBase:ISCI010232"/>